<proteinExistence type="predicted"/>
<sequence>MCKPQVDGYEVKSTKRVLNSNSIDPKAKVTSLAPGKEYKFLITPQNKRGGGPTTRVTYKMKQKFEVVASGSVPAKGRRMFAA</sequence>
<dbReference type="InterPro" id="IPR036116">
    <property type="entry name" value="FN3_sf"/>
</dbReference>
<reference evidence="1 2" key="1">
    <citation type="journal article" date="2013" name="BMC Genomics">
        <title>Reconstruction of the lipid metabolism for the microalga Monoraphidium neglectum from its genome sequence reveals characteristics suitable for biofuel production.</title>
        <authorList>
            <person name="Bogen C."/>
            <person name="Al-Dilaimi A."/>
            <person name="Albersmeier A."/>
            <person name="Wichmann J."/>
            <person name="Grundmann M."/>
            <person name="Rupp O."/>
            <person name="Lauersen K.J."/>
            <person name="Blifernez-Klassen O."/>
            <person name="Kalinowski J."/>
            <person name="Goesmann A."/>
            <person name="Mussgnug J.H."/>
            <person name="Kruse O."/>
        </authorList>
    </citation>
    <scope>NUCLEOTIDE SEQUENCE [LARGE SCALE GENOMIC DNA]</scope>
    <source>
        <strain evidence="1 2">SAG 48.87</strain>
    </source>
</reference>
<dbReference type="Proteomes" id="UP000054498">
    <property type="component" value="Unassembled WGS sequence"/>
</dbReference>
<protein>
    <recommendedName>
        <fullName evidence="3">Fibronectin type-III domain-containing protein</fullName>
    </recommendedName>
</protein>
<evidence type="ECO:0000313" key="1">
    <source>
        <dbReference type="EMBL" id="KIY97750.1"/>
    </source>
</evidence>
<accession>A0A0D2MTI6</accession>
<evidence type="ECO:0000313" key="2">
    <source>
        <dbReference type="Proteomes" id="UP000054498"/>
    </source>
</evidence>
<evidence type="ECO:0008006" key="3">
    <source>
        <dbReference type="Google" id="ProtNLM"/>
    </source>
</evidence>
<name>A0A0D2MTI6_9CHLO</name>
<dbReference type="GeneID" id="25727351"/>
<gene>
    <name evidence="1" type="ORF">MNEG_10211</name>
</gene>
<organism evidence="1 2">
    <name type="scientific">Monoraphidium neglectum</name>
    <dbReference type="NCBI Taxonomy" id="145388"/>
    <lineage>
        <taxon>Eukaryota</taxon>
        <taxon>Viridiplantae</taxon>
        <taxon>Chlorophyta</taxon>
        <taxon>core chlorophytes</taxon>
        <taxon>Chlorophyceae</taxon>
        <taxon>CS clade</taxon>
        <taxon>Sphaeropleales</taxon>
        <taxon>Selenastraceae</taxon>
        <taxon>Monoraphidium</taxon>
    </lineage>
</organism>
<dbReference type="KEGG" id="mng:MNEG_10211"/>
<dbReference type="AlphaFoldDB" id="A0A0D2MTI6"/>
<keyword evidence="2" id="KW-1185">Reference proteome</keyword>
<dbReference type="SUPFAM" id="SSF49265">
    <property type="entry name" value="Fibronectin type III"/>
    <property type="match status" value="1"/>
</dbReference>
<dbReference type="CDD" id="cd00063">
    <property type="entry name" value="FN3"/>
    <property type="match status" value="1"/>
</dbReference>
<dbReference type="InterPro" id="IPR003961">
    <property type="entry name" value="FN3_dom"/>
</dbReference>
<dbReference type="EMBL" id="KK102444">
    <property type="protein sequence ID" value="KIY97750.1"/>
    <property type="molecule type" value="Genomic_DNA"/>
</dbReference>
<dbReference type="RefSeq" id="XP_013896770.1">
    <property type="nucleotide sequence ID" value="XM_014041316.1"/>
</dbReference>